<dbReference type="Proteomes" id="UP001221757">
    <property type="component" value="Unassembled WGS sequence"/>
</dbReference>
<dbReference type="AlphaFoldDB" id="A0AAD7B8Z6"/>
<keyword evidence="4" id="KW-0540">Nuclease</keyword>
<comment type="similarity">
    <text evidence="2">Belongs to the RNase H family.</text>
</comment>
<keyword evidence="10" id="KW-1185">Reference proteome</keyword>
<feature type="non-terminal residue" evidence="9">
    <location>
        <position position="1"/>
    </location>
</feature>
<name>A0AAD7B8Z6_MYCRO</name>
<dbReference type="PANTHER" id="PTHR10642:SF26">
    <property type="entry name" value="RIBONUCLEASE H1"/>
    <property type="match status" value="1"/>
</dbReference>
<evidence type="ECO:0000313" key="9">
    <source>
        <dbReference type="EMBL" id="KAJ7613788.1"/>
    </source>
</evidence>
<feature type="non-terminal residue" evidence="9">
    <location>
        <position position="309"/>
    </location>
</feature>
<comment type="caution">
    <text evidence="9">The sequence shown here is derived from an EMBL/GenBank/DDBJ whole genome shotgun (WGS) entry which is preliminary data.</text>
</comment>
<dbReference type="Pfam" id="PF00075">
    <property type="entry name" value="RNase_H"/>
    <property type="match status" value="1"/>
</dbReference>
<dbReference type="SUPFAM" id="SSF53098">
    <property type="entry name" value="Ribonuclease H-like"/>
    <property type="match status" value="1"/>
</dbReference>
<organism evidence="9 10">
    <name type="scientific">Mycena rosella</name>
    <name type="common">Pink bonnet</name>
    <name type="synonym">Agaricus rosellus</name>
    <dbReference type="NCBI Taxonomy" id="1033263"/>
    <lineage>
        <taxon>Eukaryota</taxon>
        <taxon>Fungi</taxon>
        <taxon>Dikarya</taxon>
        <taxon>Basidiomycota</taxon>
        <taxon>Agaricomycotina</taxon>
        <taxon>Agaricomycetes</taxon>
        <taxon>Agaricomycetidae</taxon>
        <taxon>Agaricales</taxon>
        <taxon>Marasmiineae</taxon>
        <taxon>Mycenaceae</taxon>
        <taxon>Mycena</taxon>
    </lineage>
</organism>
<dbReference type="InterPro" id="IPR050092">
    <property type="entry name" value="RNase_H"/>
</dbReference>
<keyword evidence="7" id="KW-0378">Hydrolase</keyword>
<gene>
    <name evidence="9" type="ORF">B0H17DRAFT_894468</name>
</gene>
<evidence type="ECO:0000256" key="5">
    <source>
        <dbReference type="ARBA" id="ARBA00022723"/>
    </source>
</evidence>
<evidence type="ECO:0000256" key="3">
    <source>
        <dbReference type="ARBA" id="ARBA00012180"/>
    </source>
</evidence>
<dbReference type="PROSITE" id="PS50879">
    <property type="entry name" value="RNASE_H_1"/>
    <property type="match status" value="1"/>
</dbReference>
<dbReference type="GO" id="GO:0003676">
    <property type="term" value="F:nucleic acid binding"/>
    <property type="evidence" value="ECO:0007669"/>
    <property type="project" value="InterPro"/>
</dbReference>
<dbReference type="GO" id="GO:0046872">
    <property type="term" value="F:metal ion binding"/>
    <property type="evidence" value="ECO:0007669"/>
    <property type="project" value="UniProtKB-KW"/>
</dbReference>
<sequence>NISIRLPKGDQTNQRAELFAIMTALINNRKDNLIIKTDSRTSIDGILGRLKEWEDKDWIEIKNSKEWKKIAYELRSRSATTSFQWIKAHNGEIGNEEADKLADEGNYKAQETTNYEIPKEWEVEGARLSKITQKTAYKLALREKKKTPGGLGNTRTKRNIERAKESIESVNEARPTTETIWKGLKNPIHNKIIDYIWKLIHVRTSCGSFFKNIPQWEDKQYCKEPCGKIEEPEHILLQCIESGVPEFWEHIGTKWTEATNRIWETPDFGTIMGLGAIQFKKSEGKPDSGATELYKILVSEGIWVVWKAR</sequence>
<reference evidence="9" key="1">
    <citation type="submission" date="2023-03" db="EMBL/GenBank/DDBJ databases">
        <title>Massive genome expansion in bonnet fungi (Mycena s.s.) driven by repeated elements and novel gene families across ecological guilds.</title>
        <authorList>
            <consortium name="Lawrence Berkeley National Laboratory"/>
            <person name="Harder C.B."/>
            <person name="Miyauchi S."/>
            <person name="Viragh M."/>
            <person name="Kuo A."/>
            <person name="Thoen E."/>
            <person name="Andreopoulos B."/>
            <person name="Lu D."/>
            <person name="Skrede I."/>
            <person name="Drula E."/>
            <person name="Henrissat B."/>
            <person name="Morin E."/>
            <person name="Kohler A."/>
            <person name="Barry K."/>
            <person name="LaButti K."/>
            <person name="Morin E."/>
            <person name="Salamov A."/>
            <person name="Lipzen A."/>
            <person name="Mereny Z."/>
            <person name="Hegedus B."/>
            <person name="Baldrian P."/>
            <person name="Stursova M."/>
            <person name="Weitz H."/>
            <person name="Taylor A."/>
            <person name="Grigoriev I.V."/>
            <person name="Nagy L.G."/>
            <person name="Martin F."/>
            <person name="Kauserud H."/>
        </authorList>
    </citation>
    <scope>NUCLEOTIDE SEQUENCE</scope>
    <source>
        <strain evidence="9">CBHHK067</strain>
    </source>
</reference>
<dbReference type="EC" id="3.1.26.4" evidence="3"/>
<proteinExistence type="inferred from homology"/>
<dbReference type="EMBL" id="JARKIE010000890">
    <property type="protein sequence ID" value="KAJ7613788.1"/>
    <property type="molecule type" value="Genomic_DNA"/>
</dbReference>
<dbReference type="InterPro" id="IPR012337">
    <property type="entry name" value="RNaseH-like_sf"/>
</dbReference>
<feature type="domain" description="RNase H type-1" evidence="8">
    <location>
        <begin position="1"/>
        <end position="107"/>
    </location>
</feature>
<evidence type="ECO:0000256" key="4">
    <source>
        <dbReference type="ARBA" id="ARBA00022722"/>
    </source>
</evidence>
<dbReference type="GO" id="GO:0004523">
    <property type="term" value="F:RNA-DNA hybrid ribonuclease activity"/>
    <property type="evidence" value="ECO:0007669"/>
    <property type="project" value="UniProtKB-EC"/>
</dbReference>
<protein>
    <recommendedName>
        <fullName evidence="3">ribonuclease H</fullName>
        <ecNumber evidence="3">3.1.26.4</ecNumber>
    </recommendedName>
</protein>
<keyword evidence="5" id="KW-0479">Metal-binding</keyword>
<evidence type="ECO:0000256" key="6">
    <source>
        <dbReference type="ARBA" id="ARBA00022759"/>
    </source>
</evidence>
<dbReference type="GO" id="GO:0043137">
    <property type="term" value="P:DNA replication, removal of RNA primer"/>
    <property type="evidence" value="ECO:0007669"/>
    <property type="project" value="TreeGrafter"/>
</dbReference>
<evidence type="ECO:0000259" key="8">
    <source>
        <dbReference type="PROSITE" id="PS50879"/>
    </source>
</evidence>
<dbReference type="InterPro" id="IPR036397">
    <property type="entry name" value="RNaseH_sf"/>
</dbReference>
<evidence type="ECO:0000256" key="7">
    <source>
        <dbReference type="ARBA" id="ARBA00022801"/>
    </source>
</evidence>
<evidence type="ECO:0000256" key="2">
    <source>
        <dbReference type="ARBA" id="ARBA00005300"/>
    </source>
</evidence>
<dbReference type="Gene3D" id="3.30.420.10">
    <property type="entry name" value="Ribonuclease H-like superfamily/Ribonuclease H"/>
    <property type="match status" value="1"/>
</dbReference>
<keyword evidence="6" id="KW-0255">Endonuclease</keyword>
<evidence type="ECO:0000313" key="10">
    <source>
        <dbReference type="Proteomes" id="UP001221757"/>
    </source>
</evidence>
<dbReference type="PANTHER" id="PTHR10642">
    <property type="entry name" value="RIBONUCLEASE H1"/>
    <property type="match status" value="1"/>
</dbReference>
<comment type="catalytic activity">
    <reaction evidence="1">
        <text>Endonucleolytic cleavage to 5'-phosphomonoester.</text>
        <dbReference type="EC" id="3.1.26.4"/>
    </reaction>
</comment>
<evidence type="ECO:0000256" key="1">
    <source>
        <dbReference type="ARBA" id="ARBA00000077"/>
    </source>
</evidence>
<dbReference type="InterPro" id="IPR002156">
    <property type="entry name" value="RNaseH_domain"/>
</dbReference>
<accession>A0AAD7B8Z6</accession>